<dbReference type="GO" id="GO:0009834">
    <property type="term" value="P:plant-type secondary cell wall biogenesis"/>
    <property type="evidence" value="ECO:0007669"/>
    <property type="project" value="TreeGrafter"/>
</dbReference>
<dbReference type="PANTHER" id="PTHR13533">
    <property type="entry name" value="N-ACETYLNEURAMINATE 9-O-ACETYLTRANSFERASE"/>
    <property type="match status" value="1"/>
</dbReference>
<keyword evidence="4" id="KW-0812">Transmembrane</keyword>
<keyword evidence="7" id="KW-0325">Glycoprotein</keyword>
<evidence type="ECO:0000256" key="2">
    <source>
        <dbReference type="ARBA" id="ARBA00010666"/>
    </source>
</evidence>
<dbReference type="PANTHER" id="PTHR13533:SF1">
    <property type="entry name" value="N-ACETYLNEURAMINATE 9-O-ACETYLTRANSFERASE"/>
    <property type="match status" value="1"/>
</dbReference>
<keyword evidence="6" id="KW-0472">Membrane</keyword>
<evidence type="ECO:0000256" key="6">
    <source>
        <dbReference type="ARBA" id="ARBA00023136"/>
    </source>
</evidence>
<dbReference type="Pfam" id="PF07779">
    <property type="entry name" value="Cas1_AcylT"/>
    <property type="match status" value="1"/>
</dbReference>
<comment type="similarity">
    <text evidence="2">Belongs to the PC-esterase family. CASD1 subfamily.</text>
</comment>
<organism evidence="9 10">
    <name type="scientific">Lactuca virosa</name>
    <dbReference type="NCBI Taxonomy" id="75947"/>
    <lineage>
        <taxon>Eukaryota</taxon>
        <taxon>Viridiplantae</taxon>
        <taxon>Streptophyta</taxon>
        <taxon>Embryophyta</taxon>
        <taxon>Tracheophyta</taxon>
        <taxon>Spermatophyta</taxon>
        <taxon>Magnoliopsida</taxon>
        <taxon>eudicotyledons</taxon>
        <taxon>Gunneridae</taxon>
        <taxon>Pentapetalae</taxon>
        <taxon>asterids</taxon>
        <taxon>campanulids</taxon>
        <taxon>Asterales</taxon>
        <taxon>Asteraceae</taxon>
        <taxon>Cichorioideae</taxon>
        <taxon>Cichorieae</taxon>
        <taxon>Lactucinae</taxon>
        <taxon>Lactuca</taxon>
    </lineage>
</organism>
<evidence type="ECO:0000313" key="9">
    <source>
        <dbReference type="EMBL" id="CAH1438829.1"/>
    </source>
</evidence>
<dbReference type="GO" id="GO:0016020">
    <property type="term" value="C:membrane"/>
    <property type="evidence" value="ECO:0007669"/>
    <property type="project" value="UniProtKB-SubCell"/>
</dbReference>
<feature type="domain" description="Cas1p 10 TM acyl transferase" evidence="8">
    <location>
        <begin position="36"/>
        <end position="138"/>
    </location>
</feature>
<reference evidence="9 10" key="1">
    <citation type="submission" date="2022-01" db="EMBL/GenBank/DDBJ databases">
        <authorList>
            <person name="Xiong W."/>
            <person name="Schranz E."/>
        </authorList>
    </citation>
    <scope>NUCLEOTIDE SEQUENCE [LARGE SCALE GENOMIC DNA]</scope>
</reference>
<dbReference type="GO" id="GO:0016407">
    <property type="term" value="F:acetyltransferase activity"/>
    <property type="evidence" value="ECO:0007669"/>
    <property type="project" value="TreeGrafter"/>
</dbReference>
<keyword evidence="5" id="KW-1133">Transmembrane helix</keyword>
<protein>
    <recommendedName>
        <fullName evidence="8">Cas1p 10 TM acyl transferase domain-containing protein</fullName>
    </recommendedName>
</protein>
<evidence type="ECO:0000313" key="10">
    <source>
        <dbReference type="Proteomes" id="UP001157418"/>
    </source>
</evidence>
<comment type="subcellular location">
    <subcellularLocation>
        <location evidence="1">Membrane</location>
        <topology evidence="1">Multi-pass membrane protein</topology>
    </subcellularLocation>
</comment>
<dbReference type="GO" id="GO:0045492">
    <property type="term" value="P:xylan biosynthetic process"/>
    <property type="evidence" value="ECO:0007669"/>
    <property type="project" value="UniProtKB-ARBA"/>
</dbReference>
<comment type="caution">
    <text evidence="9">The sequence shown here is derived from an EMBL/GenBank/DDBJ whole genome shotgun (WGS) entry which is preliminary data.</text>
</comment>
<gene>
    <name evidence="9" type="ORF">LVIROSA_LOCUS25065</name>
</gene>
<accession>A0AAU9NLR3</accession>
<evidence type="ECO:0000256" key="1">
    <source>
        <dbReference type="ARBA" id="ARBA00004141"/>
    </source>
</evidence>
<dbReference type="InterPro" id="IPR012419">
    <property type="entry name" value="Cas1_AcylTrans_dom"/>
</dbReference>
<dbReference type="AlphaFoldDB" id="A0AAU9NLR3"/>
<dbReference type="EMBL" id="CAKMRJ010004445">
    <property type="protein sequence ID" value="CAH1438829.1"/>
    <property type="molecule type" value="Genomic_DNA"/>
</dbReference>
<evidence type="ECO:0000256" key="3">
    <source>
        <dbReference type="ARBA" id="ARBA00022679"/>
    </source>
</evidence>
<dbReference type="GO" id="GO:0005794">
    <property type="term" value="C:Golgi apparatus"/>
    <property type="evidence" value="ECO:0007669"/>
    <property type="project" value="UniProtKB-ARBA"/>
</dbReference>
<keyword evidence="10" id="KW-1185">Reference proteome</keyword>
<dbReference type="GO" id="GO:0010411">
    <property type="term" value="P:xyloglucan metabolic process"/>
    <property type="evidence" value="ECO:0007669"/>
    <property type="project" value="TreeGrafter"/>
</dbReference>
<proteinExistence type="inferred from homology"/>
<evidence type="ECO:0000256" key="7">
    <source>
        <dbReference type="ARBA" id="ARBA00023180"/>
    </source>
</evidence>
<name>A0AAU9NLR3_9ASTR</name>
<evidence type="ECO:0000256" key="4">
    <source>
        <dbReference type="ARBA" id="ARBA00022692"/>
    </source>
</evidence>
<evidence type="ECO:0000259" key="8">
    <source>
        <dbReference type="Pfam" id="PF07779"/>
    </source>
</evidence>
<dbReference type="Proteomes" id="UP001157418">
    <property type="component" value="Unassembled WGS sequence"/>
</dbReference>
<evidence type="ECO:0000256" key="5">
    <source>
        <dbReference type="ARBA" id="ARBA00022989"/>
    </source>
</evidence>
<keyword evidence="3" id="KW-0808">Transferase</keyword>
<sequence>MIYAYLHPNVEKWMEKLEESDNKQRHSVKATIISVCFCLDICAMNTYTNWTSQHLRNFSLTLFAWLGKITLEPYISQFHIWLRSDIPNGQPKWLLSFIPNYPMLDYMLTTAVYVLISCRLFELTNTLKSVFIPTKNDRKTSL</sequence>